<name>A0A6I0LDV3_BACUN</name>
<sequence>MEQEIKDAYVIQEKAMALRKECCNFLKEVREHFYDCSDGECCLRKELNEVNEDKLFETLDKFSKLLGFAN</sequence>
<reference evidence="1 2" key="1">
    <citation type="journal article" date="2019" name="Nat. Med.">
        <title>A library of human gut bacterial isolates paired with longitudinal multiomics data enables mechanistic microbiome research.</title>
        <authorList>
            <person name="Poyet M."/>
            <person name="Groussin M."/>
            <person name="Gibbons S.M."/>
            <person name="Avila-Pacheco J."/>
            <person name="Jiang X."/>
            <person name="Kearney S.M."/>
            <person name="Perrotta A.R."/>
            <person name="Berdy B."/>
            <person name="Zhao S."/>
            <person name="Lieberman T.D."/>
            <person name="Swanson P.K."/>
            <person name="Smith M."/>
            <person name="Roesemann S."/>
            <person name="Alexander J.E."/>
            <person name="Rich S.A."/>
            <person name="Livny J."/>
            <person name="Vlamakis H."/>
            <person name="Clish C."/>
            <person name="Bullock K."/>
            <person name="Deik A."/>
            <person name="Scott J."/>
            <person name="Pierce K.A."/>
            <person name="Xavier R.J."/>
            <person name="Alm E.J."/>
        </authorList>
    </citation>
    <scope>NUCLEOTIDE SEQUENCE [LARGE SCALE GENOMIC DNA]</scope>
    <source>
        <strain evidence="1 2">BIOML-A3</strain>
    </source>
</reference>
<dbReference type="EMBL" id="WCTJ01000039">
    <property type="protein sequence ID" value="KAB4248409.1"/>
    <property type="molecule type" value="Genomic_DNA"/>
</dbReference>
<dbReference type="AlphaFoldDB" id="A0A6I0LDV3"/>
<evidence type="ECO:0000313" key="1">
    <source>
        <dbReference type="EMBL" id="KAB4248409.1"/>
    </source>
</evidence>
<evidence type="ECO:0000313" key="2">
    <source>
        <dbReference type="Proteomes" id="UP000487989"/>
    </source>
</evidence>
<comment type="caution">
    <text evidence="1">The sequence shown here is derived from an EMBL/GenBank/DDBJ whole genome shotgun (WGS) entry which is preliminary data.</text>
</comment>
<dbReference type="Proteomes" id="UP000487989">
    <property type="component" value="Unassembled WGS sequence"/>
</dbReference>
<protein>
    <submittedName>
        <fullName evidence="1">Uncharacterized protein</fullName>
    </submittedName>
</protein>
<organism evidence="1 2">
    <name type="scientific">Bacteroides uniformis</name>
    <dbReference type="NCBI Taxonomy" id="820"/>
    <lineage>
        <taxon>Bacteria</taxon>
        <taxon>Pseudomonadati</taxon>
        <taxon>Bacteroidota</taxon>
        <taxon>Bacteroidia</taxon>
        <taxon>Bacteroidales</taxon>
        <taxon>Bacteroidaceae</taxon>
        <taxon>Bacteroides</taxon>
    </lineage>
</organism>
<dbReference type="RefSeq" id="WP_151882027.1">
    <property type="nucleotide sequence ID" value="NZ_WCTH01000011.1"/>
</dbReference>
<proteinExistence type="predicted"/>
<accession>A0A6I0LDV3</accession>
<gene>
    <name evidence="1" type="ORF">GAP48_18850</name>
</gene>